<feature type="transmembrane region" description="Helical" evidence="6">
    <location>
        <begin position="92"/>
        <end position="111"/>
    </location>
</feature>
<evidence type="ECO:0000256" key="3">
    <source>
        <dbReference type="ARBA" id="ARBA00022692"/>
    </source>
</evidence>
<feature type="transmembrane region" description="Helical" evidence="6">
    <location>
        <begin position="140"/>
        <end position="158"/>
    </location>
</feature>
<dbReference type="OrthoDB" id="9778389at2"/>
<evidence type="ECO:0000313" key="8">
    <source>
        <dbReference type="Proteomes" id="UP000199356"/>
    </source>
</evidence>
<evidence type="ECO:0000256" key="5">
    <source>
        <dbReference type="ARBA" id="ARBA00023136"/>
    </source>
</evidence>
<keyword evidence="5 6" id="KW-0472">Membrane</keyword>
<reference evidence="7 8" key="1">
    <citation type="submission" date="2016-10" db="EMBL/GenBank/DDBJ databases">
        <authorList>
            <person name="de Groot N.N."/>
        </authorList>
    </citation>
    <scope>NUCLEOTIDE SEQUENCE [LARGE SCALE GENOMIC DNA]</scope>
    <source>
        <strain evidence="7 8">DSM 19547</strain>
    </source>
</reference>
<protein>
    <submittedName>
        <fullName evidence="7">Putative ABC transport system permease protein</fullName>
    </submittedName>
</protein>
<proteinExistence type="predicted"/>
<keyword evidence="2" id="KW-1003">Cell membrane</keyword>
<accession>A0A1I5S6Q7</accession>
<dbReference type="GO" id="GO:0022857">
    <property type="term" value="F:transmembrane transporter activity"/>
    <property type="evidence" value="ECO:0007669"/>
    <property type="project" value="InterPro"/>
</dbReference>
<dbReference type="PANTHER" id="PTHR32196">
    <property type="entry name" value="ABC TRANSPORTER PERMEASE PROTEIN YPHD-RELATED-RELATED"/>
    <property type="match status" value="1"/>
</dbReference>
<dbReference type="PANTHER" id="PTHR32196:SF69">
    <property type="entry name" value="BRANCHED-CHAIN AMINO ACID TRANSPORT SYSTEM, PERMEASE PROTEIN"/>
    <property type="match status" value="1"/>
</dbReference>
<dbReference type="InterPro" id="IPR001851">
    <property type="entry name" value="ABC_transp_permease"/>
</dbReference>
<evidence type="ECO:0000313" key="7">
    <source>
        <dbReference type="EMBL" id="SFP66389.1"/>
    </source>
</evidence>
<dbReference type="GO" id="GO:0005886">
    <property type="term" value="C:plasma membrane"/>
    <property type="evidence" value="ECO:0007669"/>
    <property type="project" value="UniProtKB-SubCell"/>
</dbReference>
<feature type="transmembrane region" description="Helical" evidence="6">
    <location>
        <begin position="39"/>
        <end position="57"/>
    </location>
</feature>
<dbReference type="EMBL" id="FOXA01000010">
    <property type="protein sequence ID" value="SFP66389.1"/>
    <property type="molecule type" value="Genomic_DNA"/>
</dbReference>
<organism evidence="7 8">
    <name type="scientific">Tranquillimonas alkanivorans</name>
    <dbReference type="NCBI Taxonomy" id="441119"/>
    <lineage>
        <taxon>Bacteria</taxon>
        <taxon>Pseudomonadati</taxon>
        <taxon>Pseudomonadota</taxon>
        <taxon>Alphaproteobacteria</taxon>
        <taxon>Rhodobacterales</taxon>
        <taxon>Roseobacteraceae</taxon>
        <taxon>Tranquillimonas</taxon>
    </lineage>
</organism>
<keyword evidence="4 6" id="KW-1133">Transmembrane helix</keyword>
<name>A0A1I5S6Q7_9RHOB</name>
<feature type="transmembrane region" description="Helical" evidence="6">
    <location>
        <begin position="219"/>
        <end position="238"/>
    </location>
</feature>
<dbReference type="Pfam" id="PF02653">
    <property type="entry name" value="BPD_transp_2"/>
    <property type="match status" value="1"/>
</dbReference>
<feature type="transmembrane region" description="Helical" evidence="6">
    <location>
        <begin position="6"/>
        <end position="27"/>
    </location>
</feature>
<keyword evidence="3 6" id="KW-0812">Transmembrane</keyword>
<evidence type="ECO:0000256" key="1">
    <source>
        <dbReference type="ARBA" id="ARBA00004651"/>
    </source>
</evidence>
<dbReference type="CDD" id="cd06574">
    <property type="entry name" value="TM_PBP1_branched-chain-AA_like"/>
    <property type="match status" value="1"/>
</dbReference>
<feature type="transmembrane region" description="Helical" evidence="6">
    <location>
        <begin position="179"/>
        <end position="207"/>
    </location>
</feature>
<evidence type="ECO:0000256" key="6">
    <source>
        <dbReference type="SAM" id="Phobius"/>
    </source>
</evidence>
<comment type="subcellular location">
    <subcellularLocation>
        <location evidence="1">Cell membrane</location>
        <topology evidence="1">Multi-pass membrane protein</topology>
    </subcellularLocation>
</comment>
<evidence type="ECO:0000256" key="4">
    <source>
        <dbReference type="ARBA" id="ARBA00022989"/>
    </source>
</evidence>
<feature type="transmembrane region" description="Helical" evidence="6">
    <location>
        <begin position="277"/>
        <end position="294"/>
    </location>
</feature>
<dbReference type="STRING" id="441119.SAMN04488047_11071"/>
<evidence type="ECO:0000256" key="2">
    <source>
        <dbReference type="ARBA" id="ARBA00022475"/>
    </source>
</evidence>
<keyword evidence="8" id="KW-1185">Reference proteome</keyword>
<feature type="transmembrane region" description="Helical" evidence="6">
    <location>
        <begin position="63"/>
        <end position="85"/>
    </location>
</feature>
<gene>
    <name evidence="7" type="ORF">SAMN04488047_11071</name>
</gene>
<dbReference type="Proteomes" id="UP000199356">
    <property type="component" value="Unassembled WGS sequence"/>
</dbReference>
<feature type="transmembrane region" description="Helical" evidence="6">
    <location>
        <begin position="243"/>
        <end position="265"/>
    </location>
</feature>
<dbReference type="RefSeq" id="WP_093422675.1">
    <property type="nucleotide sequence ID" value="NZ_FOXA01000010.1"/>
</dbReference>
<dbReference type="AlphaFoldDB" id="A0A1I5S6Q7"/>
<sequence length="315" mass="32462">MTVFAFLGALELGLIYGLVGIAVFLTFRVLDFPDLTVDGSLPLGSAVAATLIVSGGIGAMAPWVGLVAAFLAGACAGLITAFLAIRFNILNLLASILTMIAAYSINIRIMGRPNLPVLGEETIISQTAPAFAAMDVGQDFARVLLVLAVVAVAAWLIIRLLASDFGLAMRATGQNSRFVLANGGSSALCTYVGLAVSNGLVAMAGAIFTQLNGFADVNAGVGTIVVGLAAVILGETLVGSRKIWVLIVACIMGSILYRIAMAFALNTSSLGLQASDLNLVTAVIVALALVAPKMRKSGFKAPRPRLSLQKKVPAK</sequence>